<gene>
    <name evidence="2" type="ORF">CUJ86_06485</name>
</gene>
<dbReference type="GO" id="GO:0003676">
    <property type="term" value="F:nucleic acid binding"/>
    <property type="evidence" value="ECO:0007669"/>
    <property type="project" value="InterPro"/>
</dbReference>
<accession>A0A483CU15</accession>
<sequence>MTTSIQICLSSFDPSGPPLCRERPALNGYIGLCIHCPHADRGGGRLRCRRYSRRITVREKYALPAWKRLRREIVDRDGGQCVVCGKGDHLHVHHIDGDPSHDDPGNLVSLCEHCHARAHLEIRRGGEERVRRFLHHSQR</sequence>
<organism evidence="2 3">
    <name type="scientific">Methanofollis fontis</name>
    <dbReference type="NCBI Taxonomy" id="2052832"/>
    <lineage>
        <taxon>Archaea</taxon>
        <taxon>Methanobacteriati</taxon>
        <taxon>Methanobacteriota</taxon>
        <taxon>Stenosarchaea group</taxon>
        <taxon>Methanomicrobia</taxon>
        <taxon>Methanomicrobiales</taxon>
        <taxon>Methanomicrobiaceae</taxon>
        <taxon>Methanofollis</taxon>
    </lineage>
</organism>
<dbReference type="AlphaFoldDB" id="A0A483CU15"/>
<protein>
    <submittedName>
        <fullName evidence="2">HNH endonuclease</fullName>
    </submittedName>
</protein>
<dbReference type="GO" id="GO:0004519">
    <property type="term" value="F:endonuclease activity"/>
    <property type="evidence" value="ECO:0007669"/>
    <property type="project" value="UniProtKB-KW"/>
</dbReference>
<keyword evidence="2" id="KW-0255">Endonuclease</keyword>
<keyword evidence="2" id="KW-0540">Nuclease</keyword>
<dbReference type="OrthoDB" id="11472at2157"/>
<evidence type="ECO:0000313" key="3">
    <source>
        <dbReference type="Proteomes" id="UP000292580"/>
    </source>
</evidence>
<dbReference type="RefSeq" id="WP_130646735.1">
    <property type="nucleotide sequence ID" value="NZ_PGCL01000002.1"/>
</dbReference>
<dbReference type="CDD" id="cd00085">
    <property type="entry name" value="HNHc"/>
    <property type="match status" value="1"/>
</dbReference>
<keyword evidence="3" id="KW-1185">Reference proteome</keyword>
<evidence type="ECO:0000313" key="2">
    <source>
        <dbReference type="EMBL" id="TAJ44923.1"/>
    </source>
</evidence>
<comment type="caution">
    <text evidence="2">The sequence shown here is derived from an EMBL/GenBank/DDBJ whole genome shotgun (WGS) entry which is preliminary data.</text>
</comment>
<dbReference type="InterPro" id="IPR003615">
    <property type="entry name" value="HNH_nuc"/>
</dbReference>
<evidence type="ECO:0000259" key="1">
    <source>
        <dbReference type="SMART" id="SM00507"/>
    </source>
</evidence>
<dbReference type="Proteomes" id="UP000292580">
    <property type="component" value="Unassembled WGS sequence"/>
</dbReference>
<name>A0A483CU15_9EURY</name>
<reference evidence="2 3" key="1">
    <citation type="submission" date="2017-11" db="EMBL/GenBank/DDBJ databases">
        <title>Isolation and Characterization of Methanofollis Species from Methane Seep Offshore SW Taiwan.</title>
        <authorList>
            <person name="Teng N.-H."/>
            <person name="Lai M.-C."/>
            <person name="Chen S.-C."/>
        </authorList>
    </citation>
    <scope>NUCLEOTIDE SEQUENCE [LARGE SCALE GENOMIC DNA]</scope>
    <source>
        <strain evidence="2 3">FWC-SCC2</strain>
    </source>
</reference>
<dbReference type="InterPro" id="IPR002711">
    <property type="entry name" value="HNH"/>
</dbReference>
<dbReference type="GO" id="GO:0008270">
    <property type="term" value="F:zinc ion binding"/>
    <property type="evidence" value="ECO:0007669"/>
    <property type="project" value="InterPro"/>
</dbReference>
<feature type="domain" description="HNH nuclease" evidence="1">
    <location>
        <begin position="68"/>
        <end position="116"/>
    </location>
</feature>
<dbReference type="EMBL" id="PGCL01000002">
    <property type="protein sequence ID" value="TAJ44923.1"/>
    <property type="molecule type" value="Genomic_DNA"/>
</dbReference>
<proteinExistence type="predicted"/>
<keyword evidence="2" id="KW-0378">Hydrolase</keyword>
<dbReference type="SMART" id="SM00507">
    <property type="entry name" value="HNHc"/>
    <property type="match status" value="1"/>
</dbReference>
<dbReference type="Pfam" id="PF01844">
    <property type="entry name" value="HNH"/>
    <property type="match status" value="1"/>
</dbReference>
<dbReference type="Gene3D" id="1.10.30.50">
    <property type="match status" value="1"/>
</dbReference>